<accession>A0A3P7T8T3</accession>
<proteinExistence type="predicted"/>
<gene>
    <name evidence="1" type="ORF">BTMF_LOCUS5506</name>
</gene>
<dbReference type="Proteomes" id="UP000280834">
    <property type="component" value="Unassembled WGS sequence"/>
</dbReference>
<protein>
    <submittedName>
        <fullName evidence="1">Uncharacterized protein</fullName>
    </submittedName>
</protein>
<evidence type="ECO:0000313" key="2">
    <source>
        <dbReference type="Proteomes" id="UP000280834"/>
    </source>
</evidence>
<organism evidence="1 2">
    <name type="scientific">Brugia timori</name>
    <dbReference type="NCBI Taxonomy" id="42155"/>
    <lineage>
        <taxon>Eukaryota</taxon>
        <taxon>Metazoa</taxon>
        <taxon>Ecdysozoa</taxon>
        <taxon>Nematoda</taxon>
        <taxon>Chromadorea</taxon>
        <taxon>Rhabditida</taxon>
        <taxon>Spirurina</taxon>
        <taxon>Spiruromorpha</taxon>
        <taxon>Filarioidea</taxon>
        <taxon>Onchocercidae</taxon>
        <taxon>Brugia</taxon>
    </lineage>
</organism>
<sequence>MDTTGFIHTQSATTSPHMQSFINSNYNSALIHKAIESPLYDTAGKLIPIKY</sequence>
<dbReference type="EMBL" id="UZAG01005950">
    <property type="protein sequence ID" value="VDO18160.1"/>
    <property type="molecule type" value="Genomic_DNA"/>
</dbReference>
<dbReference type="AlphaFoldDB" id="A0A3P7T8T3"/>
<reference evidence="1 2" key="1">
    <citation type="submission" date="2018-11" db="EMBL/GenBank/DDBJ databases">
        <authorList>
            <consortium name="Pathogen Informatics"/>
        </authorList>
    </citation>
    <scope>NUCLEOTIDE SEQUENCE [LARGE SCALE GENOMIC DNA]</scope>
</reference>
<keyword evidence="2" id="KW-1185">Reference proteome</keyword>
<evidence type="ECO:0000313" key="1">
    <source>
        <dbReference type="EMBL" id="VDO18160.1"/>
    </source>
</evidence>
<name>A0A3P7T8T3_9BILA</name>